<evidence type="ECO:0000313" key="2">
    <source>
        <dbReference type="Proteomes" id="UP000828390"/>
    </source>
</evidence>
<keyword evidence="2" id="KW-1185">Reference proteome</keyword>
<comment type="caution">
    <text evidence="1">The sequence shown here is derived from an EMBL/GenBank/DDBJ whole genome shotgun (WGS) entry which is preliminary data.</text>
</comment>
<sequence>MDKLIKRARYLKLSLVTLYRVTHPGHFKKNPEAELCYSVISTSCKDDHTIIKETLNHNLEGSSMELLMC</sequence>
<protein>
    <submittedName>
        <fullName evidence="1">Uncharacterized protein</fullName>
    </submittedName>
</protein>
<reference evidence="1" key="1">
    <citation type="journal article" date="2019" name="bioRxiv">
        <title>The Genome of the Zebra Mussel, Dreissena polymorpha: A Resource for Invasive Species Research.</title>
        <authorList>
            <person name="McCartney M.A."/>
            <person name="Auch B."/>
            <person name="Kono T."/>
            <person name="Mallez S."/>
            <person name="Zhang Y."/>
            <person name="Obille A."/>
            <person name="Becker A."/>
            <person name="Abrahante J.E."/>
            <person name="Garbe J."/>
            <person name="Badalamenti J.P."/>
            <person name="Herman A."/>
            <person name="Mangelson H."/>
            <person name="Liachko I."/>
            <person name="Sullivan S."/>
            <person name="Sone E.D."/>
            <person name="Koren S."/>
            <person name="Silverstein K.A.T."/>
            <person name="Beckman K.B."/>
            <person name="Gohl D.M."/>
        </authorList>
    </citation>
    <scope>NUCLEOTIDE SEQUENCE</scope>
    <source>
        <strain evidence="1">Duluth1</strain>
        <tissue evidence="1">Whole animal</tissue>
    </source>
</reference>
<organism evidence="1 2">
    <name type="scientific">Dreissena polymorpha</name>
    <name type="common">Zebra mussel</name>
    <name type="synonym">Mytilus polymorpha</name>
    <dbReference type="NCBI Taxonomy" id="45954"/>
    <lineage>
        <taxon>Eukaryota</taxon>
        <taxon>Metazoa</taxon>
        <taxon>Spiralia</taxon>
        <taxon>Lophotrochozoa</taxon>
        <taxon>Mollusca</taxon>
        <taxon>Bivalvia</taxon>
        <taxon>Autobranchia</taxon>
        <taxon>Heteroconchia</taxon>
        <taxon>Euheterodonta</taxon>
        <taxon>Imparidentia</taxon>
        <taxon>Neoheterodontei</taxon>
        <taxon>Myida</taxon>
        <taxon>Dreissenoidea</taxon>
        <taxon>Dreissenidae</taxon>
        <taxon>Dreissena</taxon>
    </lineage>
</organism>
<reference evidence="1" key="2">
    <citation type="submission" date="2020-11" db="EMBL/GenBank/DDBJ databases">
        <authorList>
            <person name="McCartney M.A."/>
            <person name="Auch B."/>
            <person name="Kono T."/>
            <person name="Mallez S."/>
            <person name="Becker A."/>
            <person name="Gohl D.M."/>
            <person name="Silverstein K.A.T."/>
            <person name="Koren S."/>
            <person name="Bechman K.B."/>
            <person name="Herman A."/>
            <person name="Abrahante J.E."/>
            <person name="Garbe J."/>
        </authorList>
    </citation>
    <scope>NUCLEOTIDE SEQUENCE</scope>
    <source>
        <strain evidence="1">Duluth1</strain>
        <tissue evidence="1">Whole animal</tissue>
    </source>
</reference>
<accession>A0A9D4RS89</accession>
<proteinExistence type="predicted"/>
<dbReference type="Proteomes" id="UP000828390">
    <property type="component" value="Unassembled WGS sequence"/>
</dbReference>
<gene>
    <name evidence="1" type="ORF">DPMN_000587</name>
</gene>
<dbReference type="EMBL" id="JAIWYP010000001">
    <property type="protein sequence ID" value="KAH3876737.1"/>
    <property type="molecule type" value="Genomic_DNA"/>
</dbReference>
<name>A0A9D4RS89_DREPO</name>
<evidence type="ECO:0000313" key="1">
    <source>
        <dbReference type="EMBL" id="KAH3876737.1"/>
    </source>
</evidence>
<dbReference type="AlphaFoldDB" id="A0A9D4RS89"/>